<dbReference type="PANTHER" id="PTHR47843">
    <property type="entry name" value="BTB DOMAIN-CONTAINING PROTEIN-RELATED"/>
    <property type="match status" value="1"/>
</dbReference>
<proteinExistence type="predicted"/>
<dbReference type="Gene3D" id="3.30.710.10">
    <property type="entry name" value="Potassium Channel Kv1.1, Chain A"/>
    <property type="match status" value="1"/>
</dbReference>
<organism evidence="2 3">
    <name type="scientific">Ascobolus immersus RN42</name>
    <dbReference type="NCBI Taxonomy" id="1160509"/>
    <lineage>
        <taxon>Eukaryota</taxon>
        <taxon>Fungi</taxon>
        <taxon>Dikarya</taxon>
        <taxon>Ascomycota</taxon>
        <taxon>Pezizomycotina</taxon>
        <taxon>Pezizomycetes</taxon>
        <taxon>Pezizales</taxon>
        <taxon>Ascobolaceae</taxon>
        <taxon>Ascobolus</taxon>
    </lineage>
</organism>
<feature type="compositionally biased region" description="Low complexity" evidence="1">
    <location>
        <begin position="104"/>
        <end position="120"/>
    </location>
</feature>
<name>A0A3N4HUK2_ASCIM</name>
<dbReference type="EMBL" id="ML119824">
    <property type="protein sequence ID" value="RPA73344.1"/>
    <property type="molecule type" value="Genomic_DNA"/>
</dbReference>
<evidence type="ECO:0000313" key="2">
    <source>
        <dbReference type="EMBL" id="RPA73344.1"/>
    </source>
</evidence>
<dbReference type="STRING" id="1160509.A0A3N4HUK2"/>
<dbReference type="AlphaFoldDB" id="A0A3N4HUK2"/>
<reference evidence="2 3" key="1">
    <citation type="journal article" date="2018" name="Nat. Ecol. Evol.">
        <title>Pezizomycetes genomes reveal the molecular basis of ectomycorrhizal truffle lifestyle.</title>
        <authorList>
            <person name="Murat C."/>
            <person name="Payen T."/>
            <person name="Noel B."/>
            <person name="Kuo A."/>
            <person name="Morin E."/>
            <person name="Chen J."/>
            <person name="Kohler A."/>
            <person name="Krizsan K."/>
            <person name="Balestrini R."/>
            <person name="Da Silva C."/>
            <person name="Montanini B."/>
            <person name="Hainaut M."/>
            <person name="Levati E."/>
            <person name="Barry K.W."/>
            <person name="Belfiori B."/>
            <person name="Cichocki N."/>
            <person name="Clum A."/>
            <person name="Dockter R.B."/>
            <person name="Fauchery L."/>
            <person name="Guy J."/>
            <person name="Iotti M."/>
            <person name="Le Tacon F."/>
            <person name="Lindquist E.A."/>
            <person name="Lipzen A."/>
            <person name="Malagnac F."/>
            <person name="Mello A."/>
            <person name="Molinier V."/>
            <person name="Miyauchi S."/>
            <person name="Poulain J."/>
            <person name="Riccioni C."/>
            <person name="Rubini A."/>
            <person name="Sitrit Y."/>
            <person name="Splivallo R."/>
            <person name="Traeger S."/>
            <person name="Wang M."/>
            <person name="Zifcakova L."/>
            <person name="Wipf D."/>
            <person name="Zambonelli A."/>
            <person name="Paolocci F."/>
            <person name="Nowrousian M."/>
            <person name="Ottonello S."/>
            <person name="Baldrian P."/>
            <person name="Spatafora J.W."/>
            <person name="Henrissat B."/>
            <person name="Nagy L.G."/>
            <person name="Aury J.M."/>
            <person name="Wincker P."/>
            <person name="Grigoriev I.V."/>
            <person name="Bonfante P."/>
            <person name="Martin F.M."/>
        </authorList>
    </citation>
    <scope>NUCLEOTIDE SEQUENCE [LARGE SCALE GENOMIC DNA]</scope>
    <source>
        <strain evidence="2 3">RN42</strain>
    </source>
</reference>
<protein>
    <recommendedName>
        <fullName evidence="4">BTB domain-containing protein</fullName>
    </recommendedName>
</protein>
<feature type="region of interest" description="Disordered" evidence="1">
    <location>
        <begin position="35"/>
        <end position="125"/>
    </location>
</feature>
<sequence>MFSPTFSRLNPFDPSYIGTPLSTANLAKLTGALAAPPNTINGSISTKPSTKPSTNSARPITPPPPAQTKTPPPPEAPPALPPKKKASDDGNSVKSEKRPEPGRAETMASTTTSSTGSGKEATTEEHRKLELNFASIITSPLVTFLVGEARIAYTLHSALLANHEKLLALVPGDDVKKTSTPIELPHDDPEAFACLIEFLYRGTYAPTFYSRSYPDDKPDPSEPQGTWTFHSTHLNKYHPTSSAAEHRSHELKLLQARIWALARMYGLAELEAQAWAKLTASTTLHLHGPRRFLRFYADLARVIEALFRHVLTLEAAKEQVTTSMQKRPAKTGMPTEGEMELLKKKLLLETKLAPLYDNLKSCLSLWTSLVDTEWKEQAAVTKGSMIGWLFTSVSAARWKECVATNPWLKFYLREFDRGNGFGEVPREVEGEFVNLSASGWSLEGVVLGEGWEGTEEERGRRVREGLGEVAVLMGLGRWCLGGE</sequence>
<evidence type="ECO:0000313" key="3">
    <source>
        <dbReference type="Proteomes" id="UP000275078"/>
    </source>
</evidence>
<dbReference type="CDD" id="cd18186">
    <property type="entry name" value="BTB_POZ_ZBTB_KLHL-like"/>
    <property type="match status" value="1"/>
</dbReference>
<dbReference type="OrthoDB" id="9997739at2759"/>
<evidence type="ECO:0008006" key="4">
    <source>
        <dbReference type="Google" id="ProtNLM"/>
    </source>
</evidence>
<keyword evidence="3" id="KW-1185">Reference proteome</keyword>
<accession>A0A3N4HUK2</accession>
<feature type="compositionally biased region" description="Pro residues" evidence="1">
    <location>
        <begin position="60"/>
        <end position="81"/>
    </location>
</feature>
<gene>
    <name evidence="2" type="ORF">BJ508DRAFT_313883</name>
</gene>
<dbReference type="InterPro" id="IPR011333">
    <property type="entry name" value="SKP1/BTB/POZ_sf"/>
</dbReference>
<feature type="compositionally biased region" description="Basic and acidic residues" evidence="1">
    <location>
        <begin position="94"/>
        <end position="103"/>
    </location>
</feature>
<feature type="compositionally biased region" description="Low complexity" evidence="1">
    <location>
        <begin position="45"/>
        <end position="54"/>
    </location>
</feature>
<evidence type="ECO:0000256" key="1">
    <source>
        <dbReference type="SAM" id="MobiDB-lite"/>
    </source>
</evidence>
<dbReference type="Proteomes" id="UP000275078">
    <property type="component" value="Unassembled WGS sequence"/>
</dbReference>